<dbReference type="InterPro" id="IPR001064">
    <property type="entry name" value="Beta/gamma_crystallin"/>
</dbReference>
<sequence>MSCGALVFIIFYEDRNFQGRYHESSNDFSDLHTYVSRCNSIKVLGGFWVVYEKPNYMGHQYVLSPGEYPDYQYWLGINNAVRSCRIVGNSWRMKIWEKPNFEGESVELSDNMPTLHERWQSRDIQSCKVFEGAWIFYEHPNYRGRQYLLERGEYRRYSEWGGRQPNIFFYEDNNFQGHSFECSSDCSELSSHFSRCNSIRVEGGTWVIYERPQYMGYQYILFKGEYPMFQSWNGFNDTIRSCRLIRYVSAGRCFRKKVWFLLRIRIYERPDFSGQMMELNEELSDMQDRWRHNEVHSAHVQDGIWIFYENPNYRGQQYLLEKGEYRRHSEWGALRPTVGSIRRVVDL</sequence>
<evidence type="ECO:0000259" key="3">
    <source>
        <dbReference type="PROSITE" id="PS50915"/>
    </source>
</evidence>
<evidence type="ECO:0000313" key="5">
    <source>
        <dbReference type="Proteomes" id="UP001476798"/>
    </source>
</evidence>
<reference evidence="4 5" key="1">
    <citation type="submission" date="2021-06" db="EMBL/GenBank/DDBJ databases">
        <authorList>
            <person name="Palmer J.M."/>
        </authorList>
    </citation>
    <scope>NUCLEOTIDE SEQUENCE [LARGE SCALE GENOMIC DNA]</scope>
    <source>
        <strain evidence="4 5">GA_2019</strain>
        <tissue evidence="4">Muscle</tissue>
    </source>
</reference>
<dbReference type="Pfam" id="PF00030">
    <property type="entry name" value="Crystall"/>
    <property type="match status" value="3"/>
</dbReference>
<evidence type="ECO:0000256" key="1">
    <source>
        <dbReference type="ARBA" id="ARBA00009646"/>
    </source>
</evidence>
<dbReference type="Proteomes" id="UP001476798">
    <property type="component" value="Unassembled WGS sequence"/>
</dbReference>
<dbReference type="Gene3D" id="2.60.20.10">
    <property type="entry name" value="Crystallins"/>
    <property type="match status" value="4"/>
</dbReference>
<protein>
    <recommendedName>
        <fullName evidence="3">Beta/gamma crystallin 'Greek key' domain-containing protein</fullName>
    </recommendedName>
</protein>
<dbReference type="SUPFAM" id="SSF49695">
    <property type="entry name" value="gamma-Crystallin-like"/>
    <property type="match status" value="2"/>
</dbReference>
<dbReference type="PROSITE" id="PS50915">
    <property type="entry name" value="CRYSTALLIN_BETA_GAMMA"/>
    <property type="match status" value="7"/>
</dbReference>
<organism evidence="4 5">
    <name type="scientific">Goodea atripinnis</name>
    <dbReference type="NCBI Taxonomy" id="208336"/>
    <lineage>
        <taxon>Eukaryota</taxon>
        <taxon>Metazoa</taxon>
        <taxon>Chordata</taxon>
        <taxon>Craniata</taxon>
        <taxon>Vertebrata</taxon>
        <taxon>Euteleostomi</taxon>
        <taxon>Actinopterygii</taxon>
        <taxon>Neopterygii</taxon>
        <taxon>Teleostei</taxon>
        <taxon>Neoteleostei</taxon>
        <taxon>Acanthomorphata</taxon>
        <taxon>Ovalentaria</taxon>
        <taxon>Atherinomorphae</taxon>
        <taxon>Cyprinodontiformes</taxon>
        <taxon>Goodeidae</taxon>
        <taxon>Goodea</taxon>
    </lineage>
</organism>
<feature type="domain" description="Beta/gamma crystallin 'Greek key'" evidence="3">
    <location>
        <begin position="303"/>
        <end position="345"/>
    </location>
</feature>
<keyword evidence="5" id="KW-1185">Reference proteome</keyword>
<feature type="domain" description="Beta/gamma crystallin 'Greek key'" evidence="3">
    <location>
        <begin position="46"/>
        <end position="88"/>
    </location>
</feature>
<feature type="domain" description="Beta/gamma crystallin 'Greek key'" evidence="3">
    <location>
        <begin position="7"/>
        <end position="45"/>
    </location>
</feature>
<evidence type="ECO:0000256" key="2">
    <source>
        <dbReference type="ARBA" id="ARBA00022737"/>
    </source>
</evidence>
<feature type="domain" description="Beta/gamma crystallin 'Greek key'" evidence="3">
    <location>
        <begin position="91"/>
        <end position="131"/>
    </location>
</feature>
<name>A0ABV0PE54_9TELE</name>
<feature type="domain" description="Beta/gamma crystallin 'Greek key'" evidence="3">
    <location>
        <begin position="204"/>
        <end position="246"/>
    </location>
</feature>
<gene>
    <name evidence="4" type="ORF">GOODEAATRI_014602</name>
</gene>
<feature type="domain" description="Beta/gamma crystallin 'Greek key'" evidence="3">
    <location>
        <begin position="262"/>
        <end position="302"/>
    </location>
</feature>
<keyword evidence="2" id="KW-0677">Repeat</keyword>
<dbReference type="PANTHER" id="PTHR11818">
    <property type="entry name" value="BETA/GAMMA CRYSTALLIN"/>
    <property type="match status" value="1"/>
</dbReference>
<comment type="similarity">
    <text evidence="1">Belongs to the beta/gamma-crystallin family.</text>
</comment>
<dbReference type="InterPro" id="IPR050252">
    <property type="entry name" value="Beta/Gamma-Crystallin"/>
</dbReference>
<comment type="caution">
    <text evidence="4">The sequence shown here is derived from an EMBL/GenBank/DDBJ whole genome shotgun (WGS) entry which is preliminary data.</text>
</comment>
<proteinExistence type="inferred from homology"/>
<dbReference type="PANTHER" id="PTHR11818:SF126">
    <property type="entry name" value="CRYSTALLIN, GAMMA MX,-LIKE 2-RELATED"/>
    <property type="match status" value="1"/>
</dbReference>
<feature type="domain" description="Beta/gamma crystallin 'Greek key'" evidence="3">
    <location>
        <begin position="132"/>
        <end position="203"/>
    </location>
</feature>
<dbReference type="EMBL" id="JAHRIO010071005">
    <property type="protein sequence ID" value="MEQ2181740.1"/>
    <property type="molecule type" value="Genomic_DNA"/>
</dbReference>
<accession>A0ABV0PE54</accession>
<dbReference type="SMART" id="SM00247">
    <property type="entry name" value="XTALbg"/>
    <property type="match status" value="4"/>
</dbReference>
<evidence type="ECO:0000313" key="4">
    <source>
        <dbReference type="EMBL" id="MEQ2181740.1"/>
    </source>
</evidence>
<dbReference type="InterPro" id="IPR011024">
    <property type="entry name" value="G_crystallin-like"/>
</dbReference>
<dbReference type="PRINTS" id="PR01367">
    <property type="entry name" value="BGCRYSTALLIN"/>
</dbReference>